<keyword evidence="6" id="KW-0539">Nucleus</keyword>
<evidence type="ECO:0000256" key="7">
    <source>
        <dbReference type="SAM" id="MobiDB-lite"/>
    </source>
</evidence>
<dbReference type="InterPro" id="IPR003657">
    <property type="entry name" value="WRKY_dom"/>
</dbReference>
<feature type="domain" description="WRKY" evidence="8">
    <location>
        <begin position="325"/>
        <end position="390"/>
    </location>
</feature>
<evidence type="ECO:0000259" key="8">
    <source>
        <dbReference type="PROSITE" id="PS50811"/>
    </source>
</evidence>
<dbReference type="GO" id="GO:0005634">
    <property type="term" value="C:nucleus"/>
    <property type="evidence" value="ECO:0007669"/>
    <property type="project" value="UniProtKB-SubCell"/>
</dbReference>
<evidence type="ECO:0000256" key="1">
    <source>
        <dbReference type="ARBA" id="ARBA00004123"/>
    </source>
</evidence>
<evidence type="ECO:0000256" key="3">
    <source>
        <dbReference type="ARBA" id="ARBA00023015"/>
    </source>
</evidence>
<evidence type="ECO:0000256" key="6">
    <source>
        <dbReference type="ARBA" id="ARBA00023242"/>
    </source>
</evidence>
<comment type="caution">
    <text evidence="9">The sequence shown here is derived from an EMBL/GenBank/DDBJ whole genome shotgun (WGS) entry which is preliminary data.</text>
</comment>
<keyword evidence="3" id="KW-0805">Transcription regulation</keyword>
<evidence type="ECO:0000256" key="5">
    <source>
        <dbReference type="ARBA" id="ARBA00023163"/>
    </source>
</evidence>
<gene>
    <name evidence="9" type="primary">WRKY4</name>
    <name evidence="9" type="ORF">QJS10_CPA05g02202</name>
</gene>
<comment type="subcellular location">
    <subcellularLocation>
        <location evidence="1">Nucleus</location>
    </subcellularLocation>
</comment>
<dbReference type="PANTHER" id="PTHR31221:SF193">
    <property type="entry name" value="WRKY TRANSCRIPTION FACTOR PROTEIN 1-RELATED"/>
    <property type="match status" value="1"/>
</dbReference>
<keyword evidence="4" id="KW-0238">DNA-binding</keyword>
<dbReference type="GO" id="GO:0043565">
    <property type="term" value="F:sequence-specific DNA binding"/>
    <property type="evidence" value="ECO:0007669"/>
    <property type="project" value="InterPro"/>
</dbReference>
<evidence type="ECO:0000313" key="10">
    <source>
        <dbReference type="Proteomes" id="UP001180020"/>
    </source>
</evidence>
<keyword evidence="5" id="KW-0804">Transcription</keyword>
<sequence length="491" mass="53374">MADTKEDQPDEQVKVKSSASDETLTDAGNVLAGAMASSPTGGGETEAKPTVPILAVPVVAIPCFIAPAPLLESAGFQGFAMSHQAVLASVTAQAHMQMQAGYPPSSNLLATSFTESMLATLSPVPLQQLPVQVSNDSARTPEAEQQHSTDQESESAQVNLKATCDGYNWRKYGQKQVKSSENSRSYYKCTHARCLVKKKVERCPDGRVTEITYRGQHNHEPPQKIRSSKERGVEIHGGDETTGNPSEKHLSDAPMSMVEASPLHVTPEPQVHCSSDGDGDADTKTIEKHCDEPDPKRRLTEPIVTYSAPLFKAVKEPKVVVQTACDTGLVADGYRWRKYGQKFVKGNPNPRSYYKCTYMGCSVRKHVERASEDAKAFVITYEGKHTHELPAPRNSHDSPTTTVLSNASKYEKTSITDSKPNKHPSRQRPPPEKYSELTDNKALELGGEKALESAQTLLSISFTSTSEEGGAKNVDANQPPVFNESHAAVSI</sequence>
<dbReference type="Gene3D" id="2.20.25.80">
    <property type="entry name" value="WRKY domain"/>
    <property type="match status" value="2"/>
</dbReference>
<name>A0AAV9EVA2_ACOCL</name>
<reference evidence="9" key="1">
    <citation type="journal article" date="2023" name="Nat. Commun.">
        <title>Diploid and tetraploid genomes of Acorus and the evolution of monocots.</title>
        <authorList>
            <person name="Ma L."/>
            <person name="Liu K.W."/>
            <person name="Li Z."/>
            <person name="Hsiao Y.Y."/>
            <person name="Qi Y."/>
            <person name="Fu T."/>
            <person name="Tang G.D."/>
            <person name="Zhang D."/>
            <person name="Sun W.H."/>
            <person name="Liu D.K."/>
            <person name="Li Y."/>
            <person name="Chen G.Z."/>
            <person name="Liu X.D."/>
            <person name="Liao X.Y."/>
            <person name="Jiang Y.T."/>
            <person name="Yu X."/>
            <person name="Hao Y."/>
            <person name="Huang J."/>
            <person name="Zhao X.W."/>
            <person name="Ke S."/>
            <person name="Chen Y.Y."/>
            <person name="Wu W.L."/>
            <person name="Hsu J.L."/>
            <person name="Lin Y.F."/>
            <person name="Huang M.D."/>
            <person name="Li C.Y."/>
            <person name="Huang L."/>
            <person name="Wang Z.W."/>
            <person name="Zhao X."/>
            <person name="Zhong W.Y."/>
            <person name="Peng D.H."/>
            <person name="Ahmad S."/>
            <person name="Lan S."/>
            <person name="Zhang J.S."/>
            <person name="Tsai W.C."/>
            <person name="Van de Peer Y."/>
            <person name="Liu Z.J."/>
        </authorList>
    </citation>
    <scope>NUCLEOTIDE SEQUENCE</scope>
    <source>
        <strain evidence="9">CP</strain>
    </source>
</reference>
<dbReference type="PANTHER" id="PTHR31221">
    <property type="entry name" value="WRKY TRANSCRIPTION FACTOR PROTEIN 1-RELATED"/>
    <property type="match status" value="1"/>
</dbReference>
<proteinExistence type="predicted"/>
<feature type="compositionally biased region" description="Basic and acidic residues" evidence="7">
    <location>
        <begin position="217"/>
        <end position="239"/>
    </location>
</feature>
<dbReference type="FunFam" id="2.20.25.80:FF:000006">
    <property type="entry name" value="WRKY transcription factor"/>
    <property type="match status" value="2"/>
</dbReference>
<feature type="compositionally biased region" description="Basic and acidic residues" evidence="7">
    <location>
        <begin position="139"/>
        <end position="150"/>
    </location>
</feature>
<dbReference type="Proteomes" id="UP001180020">
    <property type="component" value="Unassembled WGS sequence"/>
</dbReference>
<dbReference type="EMBL" id="JAUJYO010000005">
    <property type="protein sequence ID" value="KAK1317247.1"/>
    <property type="molecule type" value="Genomic_DNA"/>
</dbReference>
<feature type="region of interest" description="Disordered" evidence="7">
    <location>
        <begin position="465"/>
        <end position="491"/>
    </location>
</feature>
<evidence type="ECO:0000313" key="9">
    <source>
        <dbReference type="EMBL" id="KAK1317247.1"/>
    </source>
</evidence>
<dbReference type="PROSITE" id="PS50811">
    <property type="entry name" value="WRKY"/>
    <property type="match status" value="2"/>
</dbReference>
<organism evidence="9 10">
    <name type="scientific">Acorus calamus</name>
    <name type="common">Sweet flag</name>
    <dbReference type="NCBI Taxonomy" id="4465"/>
    <lineage>
        <taxon>Eukaryota</taxon>
        <taxon>Viridiplantae</taxon>
        <taxon>Streptophyta</taxon>
        <taxon>Embryophyta</taxon>
        <taxon>Tracheophyta</taxon>
        <taxon>Spermatophyta</taxon>
        <taxon>Magnoliopsida</taxon>
        <taxon>Liliopsida</taxon>
        <taxon>Acoraceae</taxon>
        <taxon>Acorus</taxon>
    </lineage>
</organism>
<feature type="compositionally biased region" description="Polar residues" evidence="7">
    <location>
        <begin position="397"/>
        <end position="408"/>
    </location>
</feature>
<feature type="domain" description="WRKY" evidence="8">
    <location>
        <begin position="158"/>
        <end position="222"/>
    </location>
</feature>
<keyword evidence="2" id="KW-0677">Repeat</keyword>
<dbReference type="SMART" id="SM00774">
    <property type="entry name" value="WRKY"/>
    <property type="match status" value="2"/>
</dbReference>
<feature type="region of interest" description="Disordered" evidence="7">
    <location>
        <begin position="1"/>
        <end position="47"/>
    </location>
</feature>
<evidence type="ECO:0000256" key="4">
    <source>
        <dbReference type="ARBA" id="ARBA00023125"/>
    </source>
</evidence>
<dbReference type="InterPro" id="IPR036576">
    <property type="entry name" value="WRKY_dom_sf"/>
</dbReference>
<feature type="region of interest" description="Disordered" evidence="7">
    <location>
        <begin position="134"/>
        <end position="158"/>
    </location>
</feature>
<feature type="compositionally biased region" description="Basic and acidic residues" evidence="7">
    <location>
        <begin position="1"/>
        <end position="14"/>
    </location>
</feature>
<protein>
    <submittedName>
        <fullName evidence="9">WRKY transcription factor 4</fullName>
    </submittedName>
</protein>
<dbReference type="InterPro" id="IPR044810">
    <property type="entry name" value="WRKY_plant"/>
</dbReference>
<feature type="region of interest" description="Disordered" evidence="7">
    <location>
        <begin position="387"/>
        <end position="436"/>
    </location>
</feature>
<evidence type="ECO:0000256" key="2">
    <source>
        <dbReference type="ARBA" id="ARBA00022737"/>
    </source>
</evidence>
<keyword evidence="10" id="KW-1185">Reference proteome</keyword>
<reference evidence="9" key="2">
    <citation type="submission" date="2023-06" db="EMBL/GenBank/DDBJ databases">
        <authorList>
            <person name="Ma L."/>
            <person name="Liu K.-W."/>
            <person name="Li Z."/>
            <person name="Hsiao Y.-Y."/>
            <person name="Qi Y."/>
            <person name="Fu T."/>
            <person name="Tang G."/>
            <person name="Zhang D."/>
            <person name="Sun W.-H."/>
            <person name="Liu D.-K."/>
            <person name="Li Y."/>
            <person name="Chen G.-Z."/>
            <person name="Liu X.-D."/>
            <person name="Liao X.-Y."/>
            <person name="Jiang Y.-T."/>
            <person name="Yu X."/>
            <person name="Hao Y."/>
            <person name="Huang J."/>
            <person name="Zhao X.-W."/>
            <person name="Ke S."/>
            <person name="Chen Y.-Y."/>
            <person name="Wu W.-L."/>
            <person name="Hsu J.-L."/>
            <person name="Lin Y.-F."/>
            <person name="Huang M.-D."/>
            <person name="Li C.-Y."/>
            <person name="Huang L."/>
            <person name="Wang Z.-W."/>
            <person name="Zhao X."/>
            <person name="Zhong W.-Y."/>
            <person name="Peng D.-H."/>
            <person name="Ahmad S."/>
            <person name="Lan S."/>
            <person name="Zhang J.-S."/>
            <person name="Tsai W.-C."/>
            <person name="Van De Peer Y."/>
            <person name="Liu Z.-J."/>
        </authorList>
    </citation>
    <scope>NUCLEOTIDE SEQUENCE</scope>
    <source>
        <strain evidence="9">CP</strain>
        <tissue evidence="9">Leaves</tissue>
    </source>
</reference>
<accession>A0AAV9EVA2</accession>
<feature type="region of interest" description="Disordered" evidence="7">
    <location>
        <begin position="217"/>
        <end position="251"/>
    </location>
</feature>
<feature type="compositionally biased region" description="Basic and acidic residues" evidence="7">
    <location>
        <begin position="387"/>
        <end position="396"/>
    </location>
</feature>
<dbReference type="SUPFAM" id="SSF118290">
    <property type="entry name" value="WRKY DNA-binding domain"/>
    <property type="match status" value="2"/>
</dbReference>
<dbReference type="AlphaFoldDB" id="A0AAV9EVA2"/>
<dbReference type="Pfam" id="PF03106">
    <property type="entry name" value="WRKY"/>
    <property type="match status" value="2"/>
</dbReference>
<dbReference type="GO" id="GO:0003700">
    <property type="term" value="F:DNA-binding transcription factor activity"/>
    <property type="evidence" value="ECO:0007669"/>
    <property type="project" value="InterPro"/>
</dbReference>